<dbReference type="InterPro" id="IPR048402">
    <property type="entry name" value="YpeB_N"/>
</dbReference>
<proteinExistence type="predicted"/>
<dbReference type="Proteomes" id="UP000886891">
    <property type="component" value="Unassembled WGS sequence"/>
</dbReference>
<evidence type="ECO:0000259" key="2">
    <source>
        <dbReference type="Pfam" id="PF14620"/>
    </source>
</evidence>
<dbReference type="InterPro" id="IPR014239">
    <property type="entry name" value="YpeB_PepSY1-2"/>
</dbReference>
<dbReference type="Pfam" id="PF20769">
    <property type="entry name" value="YPEB_N"/>
    <property type="match status" value="1"/>
</dbReference>
<feature type="domain" description="Sporulation protein YpeB N-terminal" evidence="3">
    <location>
        <begin position="31"/>
        <end position="157"/>
    </location>
</feature>
<dbReference type="AlphaFoldDB" id="A0A9D1NBD3"/>
<dbReference type="Pfam" id="PF03413">
    <property type="entry name" value="PepSY"/>
    <property type="match status" value="1"/>
</dbReference>
<dbReference type="EMBL" id="DVOH01000016">
    <property type="protein sequence ID" value="HIU99909.1"/>
    <property type="molecule type" value="Genomic_DNA"/>
</dbReference>
<name>A0A9D1NBD3_9FIRM</name>
<protein>
    <submittedName>
        <fullName evidence="4">Germination protein YpeB</fullName>
    </submittedName>
</protein>
<dbReference type="InterPro" id="IPR025711">
    <property type="entry name" value="PepSY"/>
</dbReference>
<reference evidence="4" key="2">
    <citation type="journal article" date="2021" name="PeerJ">
        <title>Extensive microbial diversity within the chicken gut microbiome revealed by metagenomics and culture.</title>
        <authorList>
            <person name="Gilroy R."/>
            <person name="Ravi A."/>
            <person name="Getino M."/>
            <person name="Pursley I."/>
            <person name="Horton D.L."/>
            <person name="Alikhan N.F."/>
            <person name="Baker D."/>
            <person name="Gharbi K."/>
            <person name="Hall N."/>
            <person name="Watson M."/>
            <person name="Adriaenssens E.M."/>
            <person name="Foster-Nyarko E."/>
            <person name="Jarju S."/>
            <person name="Secka A."/>
            <person name="Antonio M."/>
            <person name="Oren A."/>
            <person name="Chaudhuri R.R."/>
            <person name="La Ragione R."/>
            <person name="Hildebrand F."/>
            <person name="Pallen M.J."/>
        </authorList>
    </citation>
    <scope>NUCLEOTIDE SEQUENCE</scope>
    <source>
        <strain evidence="4">23406</strain>
    </source>
</reference>
<evidence type="ECO:0000259" key="3">
    <source>
        <dbReference type="Pfam" id="PF20769"/>
    </source>
</evidence>
<evidence type="ECO:0000313" key="4">
    <source>
        <dbReference type="EMBL" id="HIU99909.1"/>
    </source>
</evidence>
<accession>A0A9D1NBD3</accession>
<reference evidence="4" key="1">
    <citation type="submission" date="2020-10" db="EMBL/GenBank/DDBJ databases">
        <authorList>
            <person name="Gilroy R."/>
        </authorList>
    </citation>
    <scope>NUCLEOTIDE SEQUENCE</scope>
    <source>
        <strain evidence="4">23406</strain>
    </source>
</reference>
<sequence>MKQGYRLGITLIVLVLVAGLAAALGITVEMQKNYQRELDNLYKKSYYDVIDSIGDVNDKLDKLEIAEGSATQKELLYDVWKNSELAASNLAQLSAKETDMTTVIRFVNQTGDYCRYLAQKSGTLTSSERETLGKLQKVIEAFRQALESTNEQVMAGESLIGKMQEGIRLIGDSYAVFGSDSSVDYPEMIYDGPFSDGLDSRETRFLNGKSEIDAEQAAAKLKAMFPDAVVTYRTENQGSIGTYLFDITRGGQTGSAQISKKGGYLVQYDMFRDVTDPALDQASCIEKGKAFLETIGYTGMEAVWVSNFNSTMFLNFAFEQDGITMYPDLIKVKVASDNGDIVGLESSMYLYNHVERDTDRKVITVDAARAKVSSKLTVKTSRLCYIPTEWNTEVLCYEFSGTYREGTYYVYIDAERGEEIKVMRVIEGDGLSGTLIV</sequence>
<evidence type="ECO:0000259" key="1">
    <source>
        <dbReference type="Pfam" id="PF03413"/>
    </source>
</evidence>
<dbReference type="Pfam" id="PF14620">
    <property type="entry name" value="YPEB_PepSY1-2"/>
    <property type="match status" value="1"/>
</dbReference>
<feature type="domain" description="PepSY" evidence="1">
    <location>
        <begin position="363"/>
        <end position="422"/>
    </location>
</feature>
<feature type="domain" description="Sporulation protein YpeB PepSY1 and PepSY2" evidence="2">
    <location>
        <begin position="184"/>
        <end position="358"/>
    </location>
</feature>
<gene>
    <name evidence="4" type="ORF">IAB14_02195</name>
</gene>
<evidence type="ECO:0000313" key="5">
    <source>
        <dbReference type="Proteomes" id="UP000886891"/>
    </source>
</evidence>
<comment type="caution">
    <text evidence="4">The sequence shown here is derived from an EMBL/GenBank/DDBJ whole genome shotgun (WGS) entry which is preliminary data.</text>
</comment>
<organism evidence="4 5">
    <name type="scientific">Candidatus Stercoripulliclostridium merdipullorum</name>
    <dbReference type="NCBI Taxonomy" id="2840952"/>
    <lineage>
        <taxon>Bacteria</taxon>
        <taxon>Bacillati</taxon>
        <taxon>Bacillota</taxon>
        <taxon>Clostridia</taxon>
        <taxon>Eubacteriales</taxon>
        <taxon>Candidatus Stercoripulliclostridium</taxon>
    </lineage>
</organism>
<dbReference type="GO" id="GO:0009847">
    <property type="term" value="P:spore germination"/>
    <property type="evidence" value="ECO:0007669"/>
    <property type="project" value="InterPro"/>
</dbReference>